<dbReference type="GO" id="GO:0016020">
    <property type="term" value="C:membrane"/>
    <property type="evidence" value="ECO:0007669"/>
    <property type="project" value="UniProtKB-SubCell"/>
</dbReference>
<dbReference type="SMART" id="SM00220">
    <property type="entry name" value="S_TKc"/>
    <property type="match status" value="1"/>
</dbReference>
<feature type="domain" description="Protein kinase" evidence="14">
    <location>
        <begin position="24"/>
        <end position="221"/>
    </location>
</feature>
<dbReference type="InterPro" id="IPR017441">
    <property type="entry name" value="Protein_kinase_ATP_BS"/>
</dbReference>
<dbReference type="Gene3D" id="1.10.510.10">
    <property type="entry name" value="Transferase(Phosphotransferase) domain 1"/>
    <property type="match status" value="1"/>
</dbReference>
<keyword evidence="5" id="KW-0812">Transmembrane</keyword>
<evidence type="ECO:0000256" key="10">
    <source>
        <dbReference type="ARBA" id="ARBA00022989"/>
    </source>
</evidence>
<keyword evidence="7 12" id="KW-0547">Nucleotide-binding</keyword>
<evidence type="ECO:0000256" key="11">
    <source>
        <dbReference type="ARBA" id="ARBA00023136"/>
    </source>
</evidence>
<dbReference type="PROSITE" id="PS00107">
    <property type="entry name" value="PROTEIN_KINASE_ATP"/>
    <property type="match status" value="1"/>
</dbReference>
<evidence type="ECO:0000256" key="4">
    <source>
        <dbReference type="ARBA" id="ARBA00022679"/>
    </source>
</evidence>
<proteinExistence type="inferred from homology"/>
<evidence type="ECO:0000256" key="13">
    <source>
        <dbReference type="RuleBase" id="RU000304"/>
    </source>
</evidence>
<keyword evidence="16" id="KW-1185">Reference proteome</keyword>
<evidence type="ECO:0000256" key="9">
    <source>
        <dbReference type="ARBA" id="ARBA00022840"/>
    </source>
</evidence>
<evidence type="ECO:0000313" key="15">
    <source>
        <dbReference type="EMBL" id="KAL3500479.1"/>
    </source>
</evidence>
<dbReference type="InterPro" id="IPR008271">
    <property type="entry name" value="Ser/Thr_kinase_AS"/>
</dbReference>
<dbReference type="GO" id="GO:0004674">
    <property type="term" value="F:protein serine/threonine kinase activity"/>
    <property type="evidence" value="ECO:0007669"/>
    <property type="project" value="UniProtKB-KW"/>
</dbReference>
<accession>A0ABD2Y3Y5</accession>
<reference evidence="15 16" key="1">
    <citation type="submission" date="2024-11" db="EMBL/GenBank/DDBJ databases">
        <title>A near-complete genome assembly of Cinchona calisaya.</title>
        <authorList>
            <person name="Lian D.C."/>
            <person name="Zhao X.W."/>
            <person name="Wei L."/>
        </authorList>
    </citation>
    <scope>NUCLEOTIDE SEQUENCE [LARGE SCALE GENOMIC DNA]</scope>
    <source>
        <tissue evidence="15">Nenye</tissue>
    </source>
</reference>
<comment type="similarity">
    <text evidence="13">Belongs to the protein kinase superfamily.</text>
</comment>
<dbReference type="InterPro" id="IPR000719">
    <property type="entry name" value="Prot_kinase_dom"/>
</dbReference>
<comment type="caution">
    <text evidence="15">The sequence shown here is derived from an EMBL/GenBank/DDBJ whole genome shotgun (WGS) entry which is preliminary data.</text>
</comment>
<evidence type="ECO:0000256" key="5">
    <source>
        <dbReference type="ARBA" id="ARBA00022692"/>
    </source>
</evidence>
<organism evidence="15 16">
    <name type="scientific">Cinchona calisaya</name>
    <dbReference type="NCBI Taxonomy" id="153742"/>
    <lineage>
        <taxon>Eukaryota</taxon>
        <taxon>Viridiplantae</taxon>
        <taxon>Streptophyta</taxon>
        <taxon>Embryophyta</taxon>
        <taxon>Tracheophyta</taxon>
        <taxon>Spermatophyta</taxon>
        <taxon>Magnoliopsida</taxon>
        <taxon>eudicotyledons</taxon>
        <taxon>Gunneridae</taxon>
        <taxon>Pentapetalae</taxon>
        <taxon>asterids</taxon>
        <taxon>lamiids</taxon>
        <taxon>Gentianales</taxon>
        <taxon>Rubiaceae</taxon>
        <taxon>Cinchonoideae</taxon>
        <taxon>Cinchoneae</taxon>
        <taxon>Cinchona</taxon>
    </lineage>
</organism>
<dbReference type="Proteomes" id="UP001630127">
    <property type="component" value="Unassembled WGS sequence"/>
</dbReference>
<keyword evidence="4" id="KW-0808">Transferase</keyword>
<dbReference type="SUPFAM" id="SSF56112">
    <property type="entry name" value="Protein kinase-like (PK-like)"/>
    <property type="match status" value="1"/>
</dbReference>
<evidence type="ECO:0000256" key="12">
    <source>
        <dbReference type="PROSITE-ProRule" id="PRU10141"/>
    </source>
</evidence>
<dbReference type="InterPro" id="IPR011009">
    <property type="entry name" value="Kinase-like_dom_sf"/>
</dbReference>
<comment type="subcellular location">
    <subcellularLocation>
        <location evidence="1">Membrane</location>
    </subcellularLocation>
</comment>
<evidence type="ECO:0000256" key="6">
    <source>
        <dbReference type="ARBA" id="ARBA00022737"/>
    </source>
</evidence>
<dbReference type="AlphaFoldDB" id="A0ABD2Y3Y5"/>
<keyword evidence="11" id="KW-0472">Membrane</keyword>
<dbReference type="PROSITE" id="PS00108">
    <property type="entry name" value="PROTEIN_KINASE_ST"/>
    <property type="match status" value="1"/>
</dbReference>
<feature type="binding site" evidence="12">
    <location>
        <position position="54"/>
    </location>
    <ligand>
        <name>ATP</name>
        <dbReference type="ChEBI" id="CHEBI:30616"/>
    </ligand>
</feature>
<evidence type="ECO:0000256" key="3">
    <source>
        <dbReference type="ARBA" id="ARBA00022614"/>
    </source>
</evidence>
<dbReference type="PANTHER" id="PTHR27008:SF592">
    <property type="entry name" value="LEUCINE-RICH REPEAT RECEPTOR-LIKE PROTEIN KINASE FAMILY PROTEIN-RELATED"/>
    <property type="match status" value="1"/>
</dbReference>
<evidence type="ECO:0000259" key="14">
    <source>
        <dbReference type="PROSITE" id="PS50011"/>
    </source>
</evidence>
<evidence type="ECO:0000256" key="2">
    <source>
        <dbReference type="ARBA" id="ARBA00022527"/>
    </source>
</evidence>
<name>A0ABD2Y3Y5_9GENT</name>
<dbReference type="EMBL" id="JBJUIK010000016">
    <property type="protein sequence ID" value="KAL3500479.1"/>
    <property type="molecule type" value="Genomic_DNA"/>
</dbReference>
<dbReference type="Pfam" id="PF07714">
    <property type="entry name" value="PK_Tyr_Ser-Thr"/>
    <property type="match status" value="1"/>
</dbReference>
<keyword evidence="9 12" id="KW-0067">ATP-binding</keyword>
<keyword evidence="8" id="KW-0418">Kinase</keyword>
<dbReference type="GO" id="GO:0005524">
    <property type="term" value="F:ATP binding"/>
    <property type="evidence" value="ECO:0007669"/>
    <property type="project" value="UniProtKB-UniRule"/>
</dbReference>
<dbReference type="PROSITE" id="PS50011">
    <property type="entry name" value="PROTEIN_KINASE_DOM"/>
    <property type="match status" value="1"/>
</dbReference>
<keyword evidence="2 13" id="KW-0723">Serine/threonine-protein kinase</keyword>
<keyword evidence="10" id="KW-1133">Transmembrane helix</keyword>
<sequence length="221" mass="24499">MLSNQVGKILRVSYHDLYHAIEGFLSTNLIGSGSFGYAYKGKLYQHGGRLVAIKVLDIQKSGASKSFEAKCRTLRNIRHKNLVPLLTSCSSIDPKGHDFKAVIYEFMQNGNLDKWLHPEIAEPTRSRNLNLLQRLNIAIDVASALDYLHNYYEAAIFHCDLKPSNVLLDNDLVAHVGDFGLARHLSSNVSQEGTTSSAITLKGTIGYAAPGKNFLMFYAII</sequence>
<evidence type="ECO:0000256" key="7">
    <source>
        <dbReference type="ARBA" id="ARBA00022741"/>
    </source>
</evidence>
<protein>
    <recommendedName>
        <fullName evidence="14">Protein kinase domain-containing protein</fullName>
    </recommendedName>
</protein>
<evidence type="ECO:0000256" key="8">
    <source>
        <dbReference type="ARBA" id="ARBA00022777"/>
    </source>
</evidence>
<dbReference type="PANTHER" id="PTHR27008">
    <property type="entry name" value="OS04G0122200 PROTEIN"/>
    <property type="match status" value="1"/>
</dbReference>
<evidence type="ECO:0000256" key="1">
    <source>
        <dbReference type="ARBA" id="ARBA00004370"/>
    </source>
</evidence>
<dbReference type="FunFam" id="3.30.200.20:FF:000432">
    <property type="entry name" value="LRR receptor-like serine/threonine-protein kinase EFR"/>
    <property type="match status" value="1"/>
</dbReference>
<keyword evidence="6" id="KW-0677">Repeat</keyword>
<gene>
    <name evidence="15" type="ORF">ACH5RR_039572</name>
</gene>
<evidence type="ECO:0000313" key="16">
    <source>
        <dbReference type="Proteomes" id="UP001630127"/>
    </source>
</evidence>
<dbReference type="InterPro" id="IPR001245">
    <property type="entry name" value="Ser-Thr/Tyr_kinase_cat_dom"/>
</dbReference>
<dbReference type="InterPro" id="IPR051809">
    <property type="entry name" value="Plant_receptor-like_S/T_kinase"/>
</dbReference>
<keyword evidence="3" id="KW-0433">Leucine-rich repeat</keyword>